<dbReference type="EMBL" id="CAJVPI010000672">
    <property type="protein sequence ID" value="CAG8561409.1"/>
    <property type="molecule type" value="Genomic_DNA"/>
</dbReference>
<keyword evidence="2" id="KW-0472">Membrane</keyword>
<protein>
    <submittedName>
        <fullName evidence="3">5489_t:CDS:1</fullName>
    </submittedName>
</protein>
<keyword evidence="2" id="KW-1133">Transmembrane helix</keyword>
<evidence type="ECO:0000256" key="1">
    <source>
        <dbReference type="SAM" id="MobiDB-lite"/>
    </source>
</evidence>
<dbReference type="Proteomes" id="UP000789739">
    <property type="component" value="Unassembled WGS sequence"/>
</dbReference>
<gene>
    <name evidence="3" type="ORF">PBRASI_LOCUS5612</name>
</gene>
<keyword evidence="4" id="KW-1185">Reference proteome</keyword>
<sequence length="155" mass="16943">MAYNSSPNLQNSSDGRNPTQDANKFANPIMYAVSPDGKPNPTNPTVAENGNPEMGVPVTTFNNPPTMIATSVPSPSPQPGCCTREFYFAIFALMVVITGAVMWGAVKYPLIGIILLAIGAALLLGVGFFMYNKIQRQIHQQQIHQQQIYQQQMQI</sequence>
<proteinExistence type="predicted"/>
<comment type="caution">
    <text evidence="3">The sequence shown here is derived from an EMBL/GenBank/DDBJ whole genome shotgun (WGS) entry which is preliminary data.</text>
</comment>
<feature type="region of interest" description="Disordered" evidence="1">
    <location>
        <begin position="1"/>
        <end position="21"/>
    </location>
</feature>
<organism evidence="3 4">
    <name type="scientific">Paraglomus brasilianum</name>
    <dbReference type="NCBI Taxonomy" id="144538"/>
    <lineage>
        <taxon>Eukaryota</taxon>
        <taxon>Fungi</taxon>
        <taxon>Fungi incertae sedis</taxon>
        <taxon>Mucoromycota</taxon>
        <taxon>Glomeromycotina</taxon>
        <taxon>Glomeromycetes</taxon>
        <taxon>Paraglomerales</taxon>
        <taxon>Paraglomeraceae</taxon>
        <taxon>Paraglomus</taxon>
    </lineage>
</organism>
<evidence type="ECO:0000313" key="3">
    <source>
        <dbReference type="EMBL" id="CAG8561409.1"/>
    </source>
</evidence>
<reference evidence="3" key="1">
    <citation type="submission" date="2021-06" db="EMBL/GenBank/DDBJ databases">
        <authorList>
            <person name="Kallberg Y."/>
            <person name="Tangrot J."/>
            <person name="Rosling A."/>
        </authorList>
    </citation>
    <scope>NUCLEOTIDE SEQUENCE</scope>
    <source>
        <strain evidence="3">BR232B</strain>
    </source>
</reference>
<dbReference type="OrthoDB" id="10547086at2759"/>
<evidence type="ECO:0000256" key="2">
    <source>
        <dbReference type="SAM" id="Phobius"/>
    </source>
</evidence>
<feature type="transmembrane region" description="Helical" evidence="2">
    <location>
        <begin position="111"/>
        <end position="131"/>
    </location>
</feature>
<accession>A0A9N9BDZ2</accession>
<dbReference type="AlphaFoldDB" id="A0A9N9BDZ2"/>
<feature type="region of interest" description="Disordered" evidence="1">
    <location>
        <begin position="35"/>
        <end position="60"/>
    </location>
</feature>
<name>A0A9N9BDZ2_9GLOM</name>
<keyword evidence="2" id="KW-0812">Transmembrane</keyword>
<feature type="transmembrane region" description="Helical" evidence="2">
    <location>
        <begin position="86"/>
        <end position="105"/>
    </location>
</feature>
<evidence type="ECO:0000313" key="4">
    <source>
        <dbReference type="Proteomes" id="UP000789739"/>
    </source>
</evidence>